<evidence type="ECO:0000313" key="3">
    <source>
        <dbReference type="Proteomes" id="UP001642360"/>
    </source>
</evidence>
<proteinExistence type="predicted"/>
<feature type="signal peptide" evidence="1">
    <location>
        <begin position="1"/>
        <end position="25"/>
    </location>
</feature>
<name>A0ABC8U5L1_9AQUA</name>
<dbReference type="AlphaFoldDB" id="A0ABC8U5L1"/>
<dbReference type="Proteomes" id="UP001642360">
    <property type="component" value="Unassembled WGS sequence"/>
</dbReference>
<organism evidence="2 3">
    <name type="scientific">Ilex paraguariensis</name>
    <name type="common">yerba mate</name>
    <dbReference type="NCBI Taxonomy" id="185542"/>
    <lineage>
        <taxon>Eukaryota</taxon>
        <taxon>Viridiplantae</taxon>
        <taxon>Streptophyta</taxon>
        <taxon>Embryophyta</taxon>
        <taxon>Tracheophyta</taxon>
        <taxon>Spermatophyta</taxon>
        <taxon>Magnoliopsida</taxon>
        <taxon>eudicotyledons</taxon>
        <taxon>Gunneridae</taxon>
        <taxon>Pentapetalae</taxon>
        <taxon>asterids</taxon>
        <taxon>campanulids</taxon>
        <taxon>Aquifoliales</taxon>
        <taxon>Aquifoliaceae</taxon>
        <taxon>Ilex</taxon>
    </lineage>
</organism>
<feature type="chain" id="PRO_5044799076" evidence="1">
    <location>
        <begin position="26"/>
        <end position="97"/>
    </location>
</feature>
<accession>A0ABC8U5L1</accession>
<sequence length="97" mass="10502">MASCKFFLVFIFVAWTISGTGQAMAARRLLAPTLPKLPSFRPYLSIPTTPTFKFPPLPPTTIPTVPGTVPYFRSSLLAIAATPPLPTQPTKSGVRLE</sequence>
<gene>
    <name evidence="2" type="ORF">ILEXP_LOCUS44809</name>
</gene>
<reference evidence="2 3" key="1">
    <citation type="submission" date="2024-02" db="EMBL/GenBank/DDBJ databases">
        <authorList>
            <person name="Vignale AGUSTIN F."/>
            <person name="Sosa J E."/>
            <person name="Modenutti C."/>
        </authorList>
    </citation>
    <scope>NUCLEOTIDE SEQUENCE [LARGE SCALE GENOMIC DNA]</scope>
</reference>
<evidence type="ECO:0000256" key="1">
    <source>
        <dbReference type="SAM" id="SignalP"/>
    </source>
</evidence>
<protein>
    <submittedName>
        <fullName evidence="2">Uncharacterized protein</fullName>
    </submittedName>
</protein>
<dbReference type="EMBL" id="CAUOFW020006509">
    <property type="protein sequence ID" value="CAK9175017.1"/>
    <property type="molecule type" value="Genomic_DNA"/>
</dbReference>
<evidence type="ECO:0000313" key="2">
    <source>
        <dbReference type="EMBL" id="CAK9175017.1"/>
    </source>
</evidence>
<keyword evidence="3" id="KW-1185">Reference proteome</keyword>
<keyword evidence="1" id="KW-0732">Signal</keyword>
<comment type="caution">
    <text evidence="2">The sequence shown here is derived from an EMBL/GenBank/DDBJ whole genome shotgun (WGS) entry which is preliminary data.</text>
</comment>